<dbReference type="CDD" id="cd04301">
    <property type="entry name" value="NAT_SF"/>
    <property type="match status" value="1"/>
</dbReference>
<evidence type="ECO:0000259" key="1">
    <source>
        <dbReference type="PROSITE" id="PS51186"/>
    </source>
</evidence>
<dbReference type="AlphaFoldDB" id="A0A5B9D8F1"/>
<dbReference type="SUPFAM" id="SSF55729">
    <property type="entry name" value="Acyl-CoA N-acyltransferases (Nat)"/>
    <property type="match status" value="1"/>
</dbReference>
<dbReference type="Gene3D" id="3.40.630.30">
    <property type="match status" value="1"/>
</dbReference>
<dbReference type="OrthoDB" id="11597at2157"/>
<protein>
    <submittedName>
        <fullName evidence="2">N-acetyltransferase family protein</fullName>
    </submittedName>
</protein>
<name>A0A5B9D8F1_9ARCH</name>
<keyword evidence="3" id="KW-1185">Reference proteome</keyword>
<feature type="domain" description="N-acetyltransferase" evidence="1">
    <location>
        <begin position="3"/>
        <end position="165"/>
    </location>
</feature>
<evidence type="ECO:0000313" key="2">
    <source>
        <dbReference type="EMBL" id="QEE15281.1"/>
    </source>
</evidence>
<dbReference type="EMBL" id="CP042905">
    <property type="protein sequence ID" value="QEE15281.1"/>
    <property type="molecule type" value="Genomic_DNA"/>
</dbReference>
<sequence length="180" mass="20503">MNVSIRKAVVSDASAIASININTWKVAYKGIIPQDYLDSRSIVDKIPAWSQRIRNLGKNKKEMFVAEISSQYRTDIVGFSMGGRSSYDDYDIDGDLNAIYILPKYWKQGIGTLLFNAIVKSFLDMNYKTMVIWALKDNSACNFYLKMGGIPKFHKTLTYGGKKLDALGFFWENIHSQIKF</sequence>
<gene>
    <name evidence="2" type="ORF">DSAG12_01106</name>
</gene>
<dbReference type="InterPro" id="IPR000182">
    <property type="entry name" value="GNAT_dom"/>
</dbReference>
<dbReference type="GeneID" id="41329103"/>
<dbReference type="RefSeq" id="WP_147662196.1">
    <property type="nucleotide sequence ID" value="NZ_CP042905.2"/>
</dbReference>
<organism evidence="2 3">
    <name type="scientific">Promethearchaeum syntrophicum</name>
    <dbReference type="NCBI Taxonomy" id="2594042"/>
    <lineage>
        <taxon>Archaea</taxon>
        <taxon>Promethearchaeati</taxon>
        <taxon>Promethearchaeota</taxon>
        <taxon>Promethearchaeia</taxon>
        <taxon>Promethearchaeales</taxon>
        <taxon>Promethearchaeaceae</taxon>
        <taxon>Promethearchaeum</taxon>
    </lineage>
</organism>
<evidence type="ECO:0000313" key="3">
    <source>
        <dbReference type="Proteomes" id="UP000321408"/>
    </source>
</evidence>
<proteinExistence type="predicted"/>
<accession>A0A5B9D8F1</accession>
<dbReference type="PROSITE" id="PS51186">
    <property type="entry name" value="GNAT"/>
    <property type="match status" value="1"/>
</dbReference>
<reference evidence="2 3" key="1">
    <citation type="journal article" date="2020" name="Nature">
        <title>Isolation of an archaeon at the prokaryote-eukaryote interface.</title>
        <authorList>
            <person name="Imachi H."/>
            <person name="Nobu M.K."/>
            <person name="Nakahara N."/>
            <person name="Morono Y."/>
            <person name="Ogawara M."/>
            <person name="Takaki Y."/>
            <person name="Takano Y."/>
            <person name="Uematsu K."/>
            <person name="Ikuta T."/>
            <person name="Ito M."/>
            <person name="Matsui Y."/>
            <person name="Miyazaki M."/>
            <person name="Murata K."/>
            <person name="Saito Y."/>
            <person name="Sakai S."/>
            <person name="Song C."/>
            <person name="Tasumi E."/>
            <person name="Yamanaka Y."/>
            <person name="Yamaguchi T."/>
            <person name="Kamagata Y."/>
            <person name="Tamaki H."/>
            <person name="Takai K."/>
        </authorList>
    </citation>
    <scope>NUCLEOTIDE SEQUENCE [LARGE SCALE GENOMIC DNA]</scope>
    <source>
        <strain evidence="2 3">MK-D1</strain>
    </source>
</reference>
<reference evidence="2 3" key="2">
    <citation type="journal article" date="2024" name="Int. J. Syst. Evol. Microbiol.">
        <title>Promethearchaeum syntrophicum gen. nov., sp. nov., an anaerobic, obligately syntrophic archaeon, the first isolate of the lineage 'Asgard' archaea, and proposal of the new archaeal phylum Promethearchaeota phyl. nov. and kingdom Promethearchaeati regn. nov.</title>
        <authorList>
            <person name="Imachi H."/>
            <person name="Nobu M.K."/>
            <person name="Kato S."/>
            <person name="Takaki Y."/>
            <person name="Miyazaki M."/>
            <person name="Miyata M."/>
            <person name="Ogawara M."/>
            <person name="Saito Y."/>
            <person name="Sakai S."/>
            <person name="Tahara Y.O."/>
            <person name="Takano Y."/>
            <person name="Tasumi E."/>
            <person name="Uematsu K."/>
            <person name="Yoshimura T."/>
            <person name="Itoh T."/>
            <person name="Ohkuma M."/>
            <person name="Takai K."/>
        </authorList>
    </citation>
    <scope>NUCLEOTIDE SEQUENCE [LARGE SCALE GENOMIC DNA]</scope>
    <source>
        <strain evidence="2 3">MK-D1</strain>
    </source>
</reference>
<dbReference type="Pfam" id="PF13508">
    <property type="entry name" value="Acetyltransf_7"/>
    <property type="match status" value="1"/>
</dbReference>
<dbReference type="GO" id="GO:0016747">
    <property type="term" value="F:acyltransferase activity, transferring groups other than amino-acyl groups"/>
    <property type="evidence" value="ECO:0007669"/>
    <property type="project" value="InterPro"/>
</dbReference>
<dbReference type="KEGG" id="psyt:DSAG12_01106"/>
<dbReference type="InterPro" id="IPR016181">
    <property type="entry name" value="Acyl_CoA_acyltransferase"/>
</dbReference>
<dbReference type="Proteomes" id="UP000321408">
    <property type="component" value="Chromosome"/>
</dbReference>